<evidence type="ECO:0000313" key="1">
    <source>
        <dbReference type="EMBL" id="PNJ50080.1"/>
    </source>
</evidence>
<dbReference type="EMBL" id="NDHI03003439">
    <property type="protein sequence ID" value="PNJ50080.1"/>
    <property type="molecule type" value="Genomic_DNA"/>
</dbReference>
<dbReference type="AlphaFoldDB" id="A0A2J8UXT5"/>
<protein>
    <submittedName>
        <fullName evidence="1">T0083559 isoform 1</fullName>
    </submittedName>
</protein>
<proteinExistence type="predicted"/>
<reference evidence="1" key="1">
    <citation type="submission" date="2017-12" db="EMBL/GenBank/DDBJ databases">
        <title>High-resolution comparative analysis of great ape genomes.</title>
        <authorList>
            <person name="Pollen A."/>
            <person name="Hastie A."/>
            <person name="Hormozdiari F."/>
            <person name="Dougherty M."/>
            <person name="Liu R."/>
            <person name="Chaisson M."/>
            <person name="Hoppe E."/>
            <person name="Hill C."/>
            <person name="Pang A."/>
            <person name="Hillier L."/>
            <person name="Baker C."/>
            <person name="Armstrong J."/>
            <person name="Shendure J."/>
            <person name="Paten B."/>
            <person name="Wilson R."/>
            <person name="Chao H."/>
            <person name="Schneider V."/>
            <person name="Ventura M."/>
            <person name="Kronenberg Z."/>
            <person name="Murali S."/>
            <person name="Gordon D."/>
            <person name="Cantsilieris S."/>
            <person name="Munson K."/>
            <person name="Nelson B."/>
            <person name="Raja A."/>
            <person name="Underwood J."/>
            <person name="Diekhans M."/>
            <person name="Fiddes I."/>
            <person name="Haussler D."/>
            <person name="Eichler E."/>
        </authorList>
    </citation>
    <scope>NUCLEOTIDE SEQUENCE [LARGE SCALE GENOMIC DNA]</scope>
    <source>
        <strain evidence="1">Susie</strain>
    </source>
</reference>
<gene>
    <name evidence="1" type="ORF">CR201_G0024171</name>
</gene>
<comment type="caution">
    <text evidence="1">The sequence shown here is derived from an EMBL/GenBank/DDBJ whole genome shotgun (WGS) entry which is preliminary data.</text>
</comment>
<accession>A0A2J8UXT5</accession>
<name>A0A2J8UXT5_PONAB</name>
<feature type="non-terminal residue" evidence="1">
    <location>
        <position position="1"/>
    </location>
</feature>
<sequence length="44" mass="5123">YQHEATGGGIGKRCTQFCLQGQNKPVSTHHWLNLTNHFIYIYLF</sequence>
<organism evidence="1">
    <name type="scientific">Pongo abelii</name>
    <name type="common">Sumatran orangutan</name>
    <name type="synonym">Pongo pygmaeus abelii</name>
    <dbReference type="NCBI Taxonomy" id="9601"/>
    <lineage>
        <taxon>Eukaryota</taxon>
        <taxon>Metazoa</taxon>
        <taxon>Chordata</taxon>
        <taxon>Craniata</taxon>
        <taxon>Vertebrata</taxon>
        <taxon>Euteleostomi</taxon>
        <taxon>Mammalia</taxon>
        <taxon>Eutheria</taxon>
        <taxon>Euarchontoglires</taxon>
        <taxon>Primates</taxon>
        <taxon>Haplorrhini</taxon>
        <taxon>Catarrhini</taxon>
        <taxon>Hominidae</taxon>
        <taxon>Pongo</taxon>
    </lineage>
</organism>